<reference evidence="5 6" key="1">
    <citation type="journal article" date="2021" name="Hortic Res">
        <title>Chromosome-scale assembly of the Dendrobium chrysotoxum genome enhances the understanding of orchid evolution.</title>
        <authorList>
            <person name="Zhang Y."/>
            <person name="Zhang G.Q."/>
            <person name="Zhang D."/>
            <person name="Liu X.D."/>
            <person name="Xu X.Y."/>
            <person name="Sun W.H."/>
            <person name="Yu X."/>
            <person name="Zhu X."/>
            <person name="Wang Z.W."/>
            <person name="Zhao X."/>
            <person name="Zhong W.Y."/>
            <person name="Chen H."/>
            <person name="Yin W.L."/>
            <person name="Huang T."/>
            <person name="Niu S.C."/>
            <person name="Liu Z.J."/>
        </authorList>
    </citation>
    <scope>NUCLEOTIDE SEQUENCE [LARGE SCALE GENOMIC DNA]</scope>
    <source>
        <strain evidence="5">Lindl</strain>
    </source>
</reference>
<comment type="subunit">
    <text evidence="2 4">Homodimer.</text>
</comment>
<dbReference type="AlphaFoldDB" id="A0AAV7FYS2"/>
<gene>
    <name evidence="5" type="ORF">IEQ34_022335</name>
</gene>
<evidence type="ECO:0000256" key="1">
    <source>
        <dbReference type="ARBA" id="ARBA00010746"/>
    </source>
</evidence>
<dbReference type="InterPro" id="IPR044859">
    <property type="entry name" value="Allene_oxi_cyc_Dirigent"/>
</dbReference>
<evidence type="ECO:0000313" key="5">
    <source>
        <dbReference type="EMBL" id="KAH0448535.1"/>
    </source>
</evidence>
<organism evidence="5 6">
    <name type="scientific">Dendrobium chrysotoxum</name>
    <name type="common">Orchid</name>
    <dbReference type="NCBI Taxonomy" id="161865"/>
    <lineage>
        <taxon>Eukaryota</taxon>
        <taxon>Viridiplantae</taxon>
        <taxon>Streptophyta</taxon>
        <taxon>Embryophyta</taxon>
        <taxon>Tracheophyta</taxon>
        <taxon>Spermatophyta</taxon>
        <taxon>Magnoliopsida</taxon>
        <taxon>Liliopsida</taxon>
        <taxon>Asparagales</taxon>
        <taxon>Orchidaceae</taxon>
        <taxon>Epidendroideae</taxon>
        <taxon>Malaxideae</taxon>
        <taxon>Dendrobiinae</taxon>
        <taxon>Dendrobium</taxon>
    </lineage>
</organism>
<keyword evidence="6" id="KW-1185">Reference proteome</keyword>
<dbReference type="EMBL" id="JAGFBR010000019">
    <property type="protein sequence ID" value="KAH0448535.1"/>
    <property type="molecule type" value="Genomic_DNA"/>
</dbReference>
<dbReference type="PANTHER" id="PTHR46442">
    <property type="entry name" value="DIRIGENT PROTEIN"/>
    <property type="match status" value="1"/>
</dbReference>
<comment type="subcellular location">
    <subcellularLocation>
        <location evidence="4">Secreted</location>
        <location evidence="4">Extracellular space</location>
        <location evidence="4">Apoplast</location>
    </subcellularLocation>
</comment>
<sequence>MQGVEASKKNSHLFFSFLLLLSFHLTLSLANKKAISKDQPCKHMVLYLHDIIFNGTNVANATSAQIAGSKPPLGDFFFGKFVVFNDLITGDHHLLSPAIARAQGFFFYNMKTDYNAWFAYTLVFNSTEYKGTINIMGADLIMMETRDLSVVGGTGDFFMTRGIATLRTDTFENIDYFRLKMDIKLYECY</sequence>
<keyword evidence="4" id="KW-0052">Apoplast</keyword>
<dbReference type="InterPro" id="IPR004265">
    <property type="entry name" value="Dirigent"/>
</dbReference>
<keyword evidence="4" id="KW-0732">Signal</keyword>
<dbReference type="GO" id="GO:0048046">
    <property type="term" value="C:apoplast"/>
    <property type="evidence" value="ECO:0007669"/>
    <property type="project" value="UniProtKB-SubCell"/>
</dbReference>
<dbReference type="GO" id="GO:0009699">
    <property type="term" value="P:phenylpropanoid biosynthetic process"/>
    <property type="evidence" value="ECO:0007669"/>
    <property type="project" value="UniProtKB-ARBA"/>
</dbReference>
<comment type="function">
    <text evidence="4">Dirigent proteins impart stereoselectivity on the phenoxy radical-coupling reaction, yielding optically active lignans from two molecules of coniferyl alcohol in the biosynthesis of lignans, flavonolignans, and alkaloids and thus plays a central role in plant secondary metabolism.</text>
</comment>
<name>A0AAV7FYS2_DENCH</name>
<proteinExistence type="inferred from homology"/>
<dbReference type="Gene3D" id="2.40.480.10">
    <property type="entry name" value="Allene oxide cyclase-like"/>
    <property type="match status" value="1"/>
</dbReference>
<evidence type="ECO:0000256" key="2">
    <source>
        <dbReference type="ARBA" id="ARBA00011738"/>
    </source>
</evidence>
<feature type="signal peptide" evidence="4">
    <location>
        <begin position="1"/>
        <end position="30"/>
    </location>
</feature>
<dbReference type="Pfam" id="PF03018">
    <property type="entry name" value="Dirigent"/>
    <property type="match status" value="1"/>
</dbReference>
<accession>A0AAV7FYS2</accession>
<evidence type="ECO:0000313" key="6">
    <source>
        <dbReference type="Proteomes" id="UP000775213"/>
    </source>
</evidence>
<dbReference type="Proteomes" id="UP000775213">
    <property type="component" value="Unassembled WGS sequence"/>
</dbReference>
<feature type="chain" id="PRO_5043085378" description="Dirigent protein" evidence="4">
    <location>
        <begin position="31"/>
        <end position="189"/>
    </location>
</feature>
<dbReference type="PANTHER" id="PTHR46442:SF6">
    <property type="entry name" value="DIRIGENT PROTEIN 5"/>
    <property type="match status" value="1"/>
</dbReference>
<evidence type="ECO:0000256" key="3">
    <source>
        <dbReference type="ARBA" id="ARBA00022525"/>
    </source>
</evidence>
<keyword evidence="3 4" id="KW-0964">Secreted</keyword>
<comment type="similarity">
    <text evidence="1 4">Belongs to the plant dirigent protein family.</text>
</comment>
<evidence type="ECO:0000256" key="4">
    <source>
        <dbReference type="RuleBase" id="RU363099"/>
    </source>
</evidence>
<comment type="caution">
    <text evidence="5">The sequence shown here is derived from an EMBL/GenBank/DDBJ whole genome shotgun (WGS) entry which is preliminary data.</text>
</comment>
<protein>
    <recommendedName>
        <fullName evidence="4">Dirigent protein</fullName>
    </recommendedName>
</protein>